<gene>
    <name evidence="1" type="ORF">ACFSBI_14325</name>
</gene>
<accession>A0ABW4LKU7</accession>
<name>A0ABW4LKU7_9MICO</name>
<organism evidence="1 2">
    <name type="scientific">Amnibacterium endophyticum</name>
    <dbReference type="NCBI Taxonomy" id="2109337"/>
    <lineage>
        <taxon>Bacteria</taxon>
        <taxon>Bacillati</taxon>
        <taxon>Actinomycetota</taxon>
        <taxon>Actinomycetes</taxon>
        <taxon>Micrococcales</taxon>
        <taxon>Microbacteriaceae</taxon>
        <taxon>Amnibacterium</taxon>
    </lineage>
</organism>
<evidence type="ECO:0008006" key="3">
    <source>
        <dbReference type="Google" id="ProtNLM"/>
    </source>
</evidence>
<evidence type="ECO:0000313" key="2">
    <source>
        <dbReference type="Proteomes" id="UP001597347"/>
    </source>
</evidence>
<dbReference type="EMBL" id="JBHUEA010000026">
    <property type="protein sequence ID" value="MFD1722729.1"/>
    <property type="molecule type" value="Genomic_DNA"/>
</dbReference>
<comment type="caution">
    <text evidence="1">The sequence shown here is derived from an EMBL/GenBank/DDBJ whole genome shotgun (WGS) entry which is preliminary data.</text>
</comment>
<dbReference type="InterPro" id="IPR027417">
    <property type="entry name" value="P-loop_NTPase"/>
</dbReference>
<dbReference type="SUPFAM" id="SSF52540">
    <property type="entry name" value="P-loop containing nucleoside triphosphate hydrolases"/>
    <property type="match status" value="1"/>
</dbReference>
<protein>
    <recommendedName>
        <fullName evidence="3">ATP-binding protein</fullName>
    </recommendedName>
</protein>
<dbReference type="Gene3D" id="3.40.50.300">
    <property type="entry name" value="P-loop containing nucleotide triphosphate hydrolases"/>
    <property type="match status" value="1"/>
</dbReference>
<sequence>MIGPAAAVRAVVALGAARADWTVLVDGRSGAGKSTLAHALVDRTGAALVRLDDCYPGWDGLLAGAEAVTSDLLVPRRTGRPGGWRRWDWAAGEPAERHVVPPSGGLVVEGSGLLSRRSAPLADLALWLELDAGERRRRALARDGAAYEPHWDRWAAQEAERIAAERPRRLADLVVDGEHVQALPSGRTARIAYRGRP</sequence>
<proteinExistence type="predicted"/>
<dbReference type="Proteomes" id="UP001597347">
    <property type="component" value="Unassembled WGS sequence"/>
</dbReference>
<keyword evidence="2" id="KW-1185">Reference proteome</keyword>
<dbReference type="RefSeq" id="WP_377936095.1">
    <property type="nucleotide sequence ID" value="NZ_JBHUEA010000026.1"/>
</dbReference>
<reference evidence="2" key="1">
    <citation type="journal article" date="2019" name="Int. J. Syst. Evol. Microbiol.">
        <title>The Global Catalogue of Microorganisms (GCM) 10K type strain sequencing project: providing services to taxonomists for standard genome sequencing and annotation.</title>
        <authorList>
            <consortium name="The Broad Institute Genomics Platform"/>
            <consortium name="The Broad Institute Genome Sequencing Center for Infectious Disease"/>
            <person name="Wu L."/>
            <person name="Ma J."/>
        </authorList>
    </citation>
    <scope>NUCLEOTIDE SEQUENCE [LARGE SCALE GENOMIC DNA]</scope>
    <source>
        <strain evidence="2">CGMCC 1.12471</strain>
    </source>
</reference>
<evidence type="ECO:0000313" key="1">
    <source>
        <dbReference type="EMBL" id="MFD1722729.1"/>
    </source>
</evidence>
<dbReference type="NCBIfam" id="NF005115">
    <property type="entry name" value="PRK06547.1"/>
    <property type="match status" value="1"/>
</dbReference>